<evidence type="ECO:0000313" key="3">
    <source>
        <dbReference type="Proteomes" id="UP000516439"/>
    </source>
</evidence>
<protein>
    <submittedName>
        <fullName evidence="2">T9SS type A sorting domain-containing protein</fullName>
    </submittedName>
</protein>
<dbReference type="RefSeq" id="WP_190328292.1">
    <property type="nucleotide sequence ID" value="NZ_CP061171.1"/>
</dbReference>
<proteinExistence type="predicted"/>
<dbReference type="Proteomes" id="UP000516439">
    <property type="component" value="Chromosome"/>
</dbReference>
<dbReference type="InterPro" id="IPR013783">
    <property type="entry name" value="Ig-like_fold"/>
</dbReference>
<keyword evidence="3" id="KW-1185">Reference proteome</keyword>
<dbReference type="Gene3D" id="2.60.40.10">
    <property type="entry name" value="Immunoglobulins"/>
    <property type="match status" value="1"/>
</dbReference>
<dbReference type="Pfam" id="PF18962">
    <property type="entry name" value="Por_Secre_tail"/>
    <property type="match status" value="1"/>
</dbReference>
<evidence type="ECO:0000259" key="1">
    <source>
        <dbReference type="Pfam" id="PF18962"/>
    </source>
</evidence>
<feature type="domain" description="Secretion system C-terminal sorting" evidence="1">
    <location>
        <begin position="282"/>
        <end position="353"/>
    </location>
</feature>
<organism evidence="2 3">
    <name type="scientific">Pedobacter riviphilus</name>
    <dbReference type="NCBI Taxonomy" id="2766984"/>
    <lineage>
        <taxon>Bacteria</taxon>
        <taxon>Pseudomonadati</taxon>
        <taxon>Bacteroidota</taxon>
        <taxon>Sphingobacteriia</taxon>
        <taxon>Sphingobacteriales</taxon>
        <taxon>Sphingobacteriaceae</taxon>
        <taxon>Pedobacter</taxon>
    </lineage>
</organism>
<accession>A0ABX6TMU6</accession>
<dbReference type="EMBL" id="CP061171">
    <property type="protein sequence ID" value="QNR86007.1"/>
    <property type="molecule type" value="Genomic_DNA"/>
</dbReference>
<name>A0ABX6TMU6_9SPHI</name>
<gene>
    <name evidence="2" type="ORF">H9N25_06125</name>
</gene>
<reference evidence="2 3" key="1">
    <citation type="submission" date="2020-09" db="EMBL/GenBank/DDBJ databases">
        <title>Pedobacter sp. SW-16 isolated from soil near Yeocheon.</title>
        <authorList>
            <person name="Im H.S."/>
            <person name="Joung Y."/>
            <person name="Lee S.-S."/>
        </authorList>
    </citation>
    <scope>NUCLEOTIDE SEQUENCE [LARGE SCALE GENOMIC DNA]</scope>
    <source>
        <strain evidence="2 3">SW-16</strain>
    </source>
</reference>
<dbReference type="NCBIfam" id="TIGR04183">
    <property type="entry name" value="Por_Secre_tail"/>
    <property type="match status" value="1"/>
</dbReference>
<sequence length="356" mass="37350">MSYIVKSDTQIEAIFTGISGTLSVTNIAGTSTFTERITIVPTPIITASGPLEFYPGGSVLLTANSEAGYTYQWLKNGINIVGATSGTYTASQSGAYTVTVTLDGVSKTSAATVVTSIFALPASNFTITANSATCYGSANGTIMINAAQSLNYTATITGGSVNASYPFTNTTSINNLASGSYNVCFTIAGQSSYQQCFNVVITEPKSLAVYAAVNHTAQSLNLTLDGSSTYYVTLNGITTTTTAGNITLSLRNGVNDVTVATDKSCQGIYQKRFDLSTGIVAYPNPFTSTFNVNLGNEEIPLATIELFKITGGKVYSKQFTNTSGTVPIEPQNLTPGVYLLKVKTGQSEKTLKVVKL</sequence>
<evidence type="ECO:0000313" key="2">
    <source>
        <dbReference type="EMBL" id="QNR86007.1"/>
    </source>
</evidence>
<dbReference type="InterPro" id="IPR026444">
    <property type="entry name" value="Secre_tail"/>
</dbReference>
<dbReference type="SUPFAM" id="SSF48726">
    <property type="entry name" value="Immunoglobulin"/>
    <property type="match status" value="1"/>
</dbReference>
<dbReference type="InterPro" id="IPR036179">
    <property type="entry name" value="Ig-like_dom_sf"/>
</dbReference>